<accession>A0A1G5S791</accession>
<organism evidence="1 2">
    <name type="scientific">Acidaminobacter hydrogenoformans DSM 2784</name>
    <dbReference type="NCBI Taxonomy" id="1120920"/>
    <lineage>
        <taxon>Bacteria</taxon>
        <taxon>Bacillati</taxon>
        <taxon>Bacillota</taxon>
        <taxon>Clostridia</taxon>
        <taxon>Peptostreptococcales</taxon>
        <taxon>Acidaminobacteraceae</taxon>
        <taxon>Acidaminobacter</taxon>
    </lineage>
</organism>
<protein>
    <submittedName>
        <fullName evidence="1">Uncharacterized protein</fullName>
    </submittedName>
</protein>
<dbReference type="AlphaFoldDB" id="A0A1G5S791"/>
<reference evidence="1 2" key="1">
    <citation type="submission" date="2016-10" db="EMBL/GenBank/DDBJ databases">
        <authorList>
            <person name="de Groot N.N."/>
        </authorList>
    </citation>
    <scope>NUCLEOTIDE SEQUENCE [LARGE SCALE GENOMIC DNA]</scope>
    <source>
        <strain evidence="1 2">DSM 2784</strain>
    </source>
</reference>
<evidence type="ECO:0000313" key="1">
    <source>
        <dbReference type="EMBL" id="SCZ82088.1"/>
    </source>
</evidence>
<dbReference type="EMBL" id="FMWL01000034">
    <property type="protein sequence ID" value="SCZ82088.1"/>
    <property type="molecule type" value="Genomic_DNA"/>
</dbReference>
<sequence length="91" mass="9956">MKRKEVDPNSPHAKAIQARDEARKAYLERCARASAARMKLLSAHGALMGAMSNYHAIGGRSEDIDTLDLIVRELDRQMAALEHVTVTGGVL</sequence>
<dbReference type="RefSeq" id="WP_092593520.1">
    <property type="nucleotide sequence ID" value="NZ_FMWL01000034.1"/>
</dbReference>
<evidence type="ECO:0000313" key="2">
    <source>
        <dbReference type="Proteomes" id="UP000199208"/>
    </source>
</evidence>
<dbReference type="STRING" id="1120920.SAMN03080599_03345"/>
<proteinExistence type="predicted"/>
<name>A0A1G5S791_9FIRM</name>
<keyword evidence="2" id="KW-1185">Reference proteome</keyword>
<gene>
    <name evidence="1" type="ORF">SAMN03080599_03345</name>
</gene>
<dbReference type="Proteomes" id="UP000199208">
    <property type="component" value="Unassembled WGS sequence"/>
</dbReference>